<protein>
    <submittedName>
        <fullName evidence="1">Uncharacterized protein</fullName>
    </submittedName>
</protein>
<gene>
    <name evidence="1" type="ORF">ET33_31095</name>
</gene>
<keyword evidence="2" id="KW-1185">Reference proteome</keyword>
<dbReference type="OrthoDB" id="2660806at2"/>
<name>A0A081P6J7_9BACL</name>
<dbReference type="eggNOG" id="ENOG502ZFNT">
    <property type="taxonomic scope" value="Bacteria"/>
</dbReference>
<sequence length="98" mass="11552">MNWHEEENKVKLHILHSLARSQRALARMIESMADVVEGSEEAARRLSVHVETISRYQRQLAMKMAGVRIRRRLRRGIPGKPWLGEKVRKTVIRERVRT</sequence>
<evidence type="ECO:0000313" key="2">
    <source>
        <dbReference type="Proteomes" id="UP000028123"/>
    </source>
</evidence>
<reference evidence="1 2" key="1">
    <citation type="submission" date="2014-06" db="EMBL/GenBank/DDBJ databases">
        <title>Draft genome sequence of Paenibacillus sp. MSt1.</title>
        <authorList>
            <person name="Aw Y.K."/>
            <person name="Ong K.S."/>
            <person name="Gan H.M."/>
            <person name="Lee S.M."/>
        </authorList>
    </citation>
    <scope>NUCLEOTIDE SEQUENCE [LARGE SCALE GENOMIC DNA]</scope>
    <source>
        <strain evidence="1 2">MSt1</strain>
    </source>
</reference>
<dbReference type="AlphaFoldDB" id="A0A081P6J7"/>
<evidence type="ECO:0000313" key="1">
    <source>
        <dbReference type="EMBL" id="KEQ26320.1"/>
    </source>
</evidence>
<accession>A0A081P6J7</accession>
<dbReference type="RefSeq" id="WP_036678656.1">
    <property type="nucleotide sequence ID" value="NZ_FYEP01000032.1"/>
</dbReference>
<comment type="caution">
    <text evidence="1">The sequence shown here is derived from an EMBL/GenBank/DDBJ whole genome shotgun (WGS) entry which is preliminary data.</text>
</comment>
<dbReference type="Proteomes" id="UP000028123">
    <property type="component" value="Unassembled WGS sequence"/>
</dbReference>
<organism evidence="1 2">
    <name type="scientific">Paenibacillus tyrfis</name>
    <dbReference type="NCBI Taxonomy" id="1501230"/>
    <lineage>
        <taxon>Bacteria</taxon>
        <taxon>Bacillati</taxon>
        <taxon>Bacillota</taxon>
        <taxon>Bacilli</taxon>
        <taxon>Bacillales</taxon>
        <taxon>Paenibacillaceae</taxon>
        <taxon>Paenibacillus</taxon>
    </lineage>
</organism>
<dbReference type="EMBL" id="JNVM01000006">
    <property type="protein sequence ID" value="KEQ26320.1"/>
    <property type="molecule type" value="Genomic_DNA"/>
</dbReference>
<proteinExistence type="predicted"/>